<proteinExistence type="inferred from homology"/>
<feature type="compositionally biased region" description="Basic residues" evidence="7">
    <location>
        <begin position="1"/>
        <end position="15"/>
    </location>
</feature>
<dbReference type="NCBIfam" id="TIGR01033">
    <property type="entry name" value="YebC/PmpR family DNA-binding transcriptional regulator"/>
    <property type="match status" value="1"/>
</dbReference>
<keyword evidence="2 6" id="KW-0963">Cytoplasm</keyword>
<dbReference type="InterPro" id="IPR017856">
    <property type="entry name" value="Integrase-like_N"/>
</dbReference>
<dbReference type="InterPro" id="IPR048300">
    <property type="entry name" value="TACO1_YebC-like_2nd/3rd_dom"/>
</dbReference>
<evidence type="ECO:0000259" key="8">
    <source>
        <dbReference type="Pfam" id="PF01709"/>
    </source>
</evidence>
<organism evidence="10 11">
    <name type="scientific">Candidatus Carbonibacillus altaicus</name>
    <dbReference type="NCBI Taxonomy" id="2163959"/>
    <lineage>
        <taxon>Bacteria</taxon>
        <taxon>Bacillati</taxon>
        <taxon>Bacillota</taxon>
        <taxon>Bacilli</taxon>
        <taxon>Bacillales</taxon>
        <taxon>Candidatus Carbonibacillus</taxon>
    </lineage>
</organism>
<accession>A0A2R6Y579</accession>
<protein>
    <recommendedName>
        <fullName evidence="6">Probable transcriptional regulatory protein BSOLF_0698</fullName>
    </recommendedName>
</protein>
<dbReference type="EMBL" id="PEBX01000002">
    <property type="protein sequence ID" value="PTQ57836.1"/>
    <property type="molecule type" value="Genomic_DNA"/>
</dbReference>
<evidence type="ECO:0000256" key="1">
    <source>
        <dbReference type="ARBA" id="ARBA00008724"/>
    </source>
</evidence>
<dbReference type="AlphaFoldDB" id="A0A2R6Y579"/>
<dbReference type="HAMAP" id="MF_00693">
    <property type="entry name" value="Transcrip_reg_TACO1"/>
    <property type="match status" value="1"/>
</dbReference>
<evidence type="ECO:0000256" key="4">
    <source>
        <dbReference type="ARBA" id="ARBA00023125"/>
    </source>
</evidence>
<comment type="similarity">
    <text evidence="1 6">Belongs to the TACO1 family.</text>
</comment>
<dbReference type="NCBIfam" id="NF009044">
    <property type="entry name" value="PRK12378.1"/>
    <property type="match status" value="1"/>
</dbReference>
<keyword evidence="3 6" id="KW-0805">Transcription regulation</keyword>
<reference evidence="11" key="1">
    <citation type="journal article" date="2018" name="Sci. Rep.">
        <title>Lignite coal burning seam in the remote Altai Mountains harbors a hydrogen-driven thermophilic microbial community.</title>
        <authorList>
            <person name="Kadnikov V.V."/>
            <person name="Mardanov A.V."/>
            <person name="Ivasenko D.A."/>
            <person name="Antsiferov D.V."/>
            <person name="Beletsky A.V."/>
            <person name="Karnachuk O.V."/>
            <person name="Ravin N.V."/>
        </authorList>
    </citation>
    <scope>NUCLEOTIDE SEQUENCE [LARGE SCALE GENOMIC DNA]</scope>
</reference>
<gene>
    <name evidence="10" type="ORF">BSOLF_0698</name>
</gene>
<sequence length="242" mass="26479">MAGHSKWKNIQHRKGRQDAARAQKFTKVSKEIYAAAKNGGGNPDTNPQLKAAIQKARAISMPQDNIERTIKKALGEIGGARYELIVYEGYGPGGVAYLIEALTDNRNRTAAKIRHLFQKYGGSLGESGSANYIFEPKAAFVLDGGADWADEETLLTLLIEHGGEEMETTDGETILYAPQEAYAPLLQALTDAGYTITRQELVQLPTVFVPVSGEVLEQNEALLAAFEEEDDVQEVYTNFEPA</sequence>
<feature type="domain" description="TACO1/YebC-like second and third" evidence="8">
    <location>
        <begin position="82"/>
        <end position="239"/>
    </location>
</feature>
<dbReference type="Proteomes" id="UP000244338">
    <property type="component" value="Unassembled WGS sequence"/>
</dbReference>
<dbReference type="SUPFAM" id="SSF75625">
    <property type="entry name" value="YebC-like"/>
    <property type="match status" value="1"/>
</dbReference>
<evidence type="ECO:0000256" key="6">
    <source>
        <dbReference type="HAMAP-Rule" id="MF_00693"/>
    </source>
</evidence>
<dbReference type="PANTHER" id="PTHR12532">
    <property type="entry name" value="TRANSLATIONAL ACTIVATOR OF CYTOCHROME C OXIDASE 1"/>
    <property type="match status" value="1"/>
</dbReference>
<evidence type="ECO:0000313" key="10">
    <source>
        <dbReference type="EMBL" id="PTQ57836.1"/>
    </source>
</evidence>
<dbReference type="NCBIfam" id="NF001030">
    <property type="entry name" value="PRK00110.1"/>
    <property type="match status" value="1"/>
</dbReference>
<evidence type="ECO:0000256" key="2">
    <source>
        <dbReference type="ARBA" id="ARBA00022490"/>
    </source>
</evidence>
<dbReference type="PANTHER" id="PTHR12532:SF6">
    <property type="entry name" value="TRANSCRIPTIONAL REGULATORY PROTEIN YEBC-RELATED"/>
    <property type="match status" value="1"/>
</dbReference>
<dbReference type="Pfam" id="PF01709">
    <property type="entry name" value="Transcrip_reg"/>
    <property type="match status" value="1"/>
</dbReference>
<dbReference type="InterPro" id="IPR029072">
    <property type="entry name" value="YebC-like"/>
</dbReference>
<name>A0A2R6Y579_9BACL</name>
<dbReference type="Gene3D" id="1.10.10.200">
    <property type="match status" value="1"/>
</dbReference>
<feature type="domain" description="TACO1/YebC-like N-terminal" evidence="9">
    <location>
        <begin position="5"/>
        <end position="76"/>
    </location>
</feature>
<feature type="region of interest" description="Disordered" evidence="7">
    <location>
        <begin position="1"/>
        <end position="21"/>
    </location>
</feature>
<dbReference type="GO" id="GO:0005829">
    <property type="term" value="C:cytosol"/>
    <property type="evidence" value="ECO:0007669"/>
    <property type="project" value="TreeGrafter"/>
</dbReference>
<keyword evidence="4 6" id="KW-0238">DNA-binding</keyword>
<dbReference type="InterPro" id="IPR026564">
    <property type="entry name" value="Transcrip_reg_TACO1-like_dom3"/>
</dbReference>
<evidence type="ECO:0000259" key="9">
    <source>
        <dbReference type="Pfam" id="PF20772"/>
    </source>
</evidence>
<evidence type="ECO:0000256" key="7">
    <source>
        <dbReference type="SAM" id="MobiDB-lite"/>
    </source>
</evidence>
<dbReference type="GO" id="GO:0006355">
    <property type="term" value="P:regulation of DNA-templated transcription"/>
    <property type="evidence" value="ECO:0007669"/>
    <property type="project" value="UniProtKB-UniRule"/>
</dbReference>
<evidence type="ECO:0000256" key="5">
    <source>
        <dbReference type="ARBA" id="ARBA00023163"/>
    </source>
</evidence>
<dbReference type="InterPro" id="IPR049083">
    <property type="entry name" value="TACO1_YebC_N"/>
</dbReference>
<evidence type="ECO:0000256" key="3">
    <source>
        <dbReference type="ARBA" id="ARBA00023015"/>
    </source>
</evidence>
<dbReference type="InterPro" id="IPR002876">
    <property type="entry name" value="Transcrip_reg_TACO1-like"/>
</dbReference>
<comment type="subcellular location">
    <subcellularLocation>
        <location evidence="6">Cytoplasm</location>
    </subcellularLocation>
</comment>
<dbReference type="FunFam" id="1.10.10.200:FF:000002">
    <property type="entry name" value="Probable transcriptional regulatory protein CLM62_37755"/>
    <property type="match status" value="1"/>
</dbReference>
<evidence type="ECO:0000313" key="11">
    <source>
        <dbReference type="Proteomes" id="UP000244338"/>
    </source>
</evidence>
<comment type="caution">
    <text evidence="10">The sequence shown here is derived from an EMBL/GenBank/DDBJ whole genome shotgun (WGS) entry which is preliminary data.</text>
</comment>
<dbReference type="GO" id="GO:0003677">
    <property type="term" value="F:DNA binding"/>
    <property type="evidence" value="ECO:0007669"/>
    <property type="project" value="UniProtKB-UniRule"/>
</dbReference>
<dbReference type="Pfam" id="PF20772">
    <property type="entry name" value="TACO1_YebC_N"/>
    <property type="match status" value="1"/>
</dbReference>
<keyword evidence="5 6" id="KW-0804">Transcription</keyword>
<dbReference type="Gene3D" id="3.30.70.980">
    <property type="match status" value="2"/>
</dbReference>